<dbReference type="GO" id="GO:0043565">
    <property type="term" value="F:sequence-specific DNA binding"/>
    <property type="evidence" value="ECO:0007669"/>
    <property type="project" value="TreeGrafter"/>
</dbReference>
<dbReference type="InterPro" id="IPR036390">
    <property type="entry name" value="WH_DNA-bd_sf"/>
</dbReference>
<dbReference type="PROSITE" id="PS50931">
    <property type="entry name" value="HTH_LYSR"/>
    <property type="match status" value="1"/>
</dbReference>
<dbReference type="PANTHER" id="PTHR30427:SF1">
    <property type="entry name" value="TRANSCRIPTIONAL ACTIVATOR PROTEIN LYSR"/>
    <property type="match status" value="1"/>
</dbReference>
<proteinExistence type="inferred from homology"/>
<dbReference type="SUPFAM" id="SSF46785">
    <property type="entry name" value="Winged helix' DNA-binding domain"/>
    <property type="match status" value="1"/>
</dbReference>
<evidence type="ECO:0000259" key="5">
    <source>
        <dbReference type="PROSITE" id="PS50931"/>
    </source>
</evidence>
<evidence type="ECO:0000256" key="1">
    <source>
        <dbReference type="ARBA" id="ARBA00009437"/>
    </source>
</evidence>
<evidence type="ECO:0000256" key="2">
    <source>
        <dbReference type="ARBA" id="ARBA00023015"/>
    </source>
</evidence>
<dbReference type="EMBL" id="RJKX01000013">
    <property type="protein sequence ID" value="ROP99701.1"/>
    <property type="molecule type" value="Genomic_DNA"/>
</dbReference>
<dbReference type="Gene3D" id="1.10.10.10">
    <property type="entry name" value="Winged helix-like DNA-binding domain superfamily/Winged helix DNA-binding domain"/>
    <property type="match status" value="1"/>
</dbReference>
<dbReference type="InterPro" id="IPR036388">
    <property type="entry name" value="WH-like_DNA-bd_sf"/>
</dbReference>
<organism evidence="6 7">
    <name type="scientific">Stella humosa</name>
    <dbReference type="NCBI Taxonomy" id="94"/>
    <lineage>
        <taxon>Bacteria</taxon>
        <taxon>Pseudomonadati</taxon>
        <taxon>Pseudomonadota</taxon>
        <taxon>Alphaproteobacteria</taxon>
        <taxon>Rhodospirillales</taxon>
        <taxon>Stellaceae</taxon>
        <taxon>Stella</taxon>
    </lineage>
</organism>
<keyword evidence="7" id="KW-1185">Reference proteome</keyword>
<dbReference type="Pfam" id="PF03466">
    <property type="entry name" value="LysR_substrate"/>
    <property type="match status" value="1"/>
</dbReference>
<comment type="similarity">
    <text evidence="1">Belongs to the LysR transcriptional regulatory family.</text>
</comment>
<dbReference type="GO" id="GO:0003700">
    <property type="term" value="F:DNA-binding transcription factor activity"/>
    <property type="evidence" value="ECO:0007669"/>
    <property type="project" value="InterPro"/>
</dbReference>
<dbReference type="PANTHER" id="PTHR30427">
    <property type="entry name" value="TRANSCRIPTIONAL ACTIVATOR PROTEIN LYSR"/>
    <property type="match status" value="1"/>
</dbReference>
<dbReference type="Proteomes" id="UP000278222">
    <property type="component" value="Unassembled WGS sequence"/>
</dbReference>
<accession>A0A3N1M1V8</accession>
<dbReference type="Pfam" id="PF00126">
    <property type="entry name" value="HTH_1"/>
    <property type="match status" value="1"/>
</dbReference>
<dbReference type="InterPro" id="IPR005119">
    <property type="entry name" value="LysR_subst-bd"/>
</dbReference>
<dbReference type="AlphaFoldDB" id="A0A3N1M1V8"/>
<dbReference type="PRINTS" id="PR00039">
    <property type="entry name" value="HTHLYSR"/>
</dbReference>
<evidence type="ECO:0000313" key="7">
    <source>
        <dbReference type="Proteomes" id="UP000278222"/>
    </source>
</evidence>
<keyword evidence="2" id="KW-0805">Transcription regulation</keyword>
<reference evidence="6 7" key="1">
    <citation type="submission" date="2018-11" db="EMBL/GenBank/DDBJ databases">
        <title>Genomic Encyclopedia of Type Strains, Phase IV (KMG-IV): sequencing the most valuable type-strain genomes for metagenomic binning, comparative biology and taxonomic classification.</title>
        <authorList>
            <person name="Goeker M."/>
        </authorList>
    </citation>
    <scope>NUCLEOTIDE SEQUENCE [LARGE SCALE GENOMIC DNA]</scope>
    <source>
        <strain evidence="6 7">DSM 5900</strain>
    </source>
</reference>
<keyword evidence="3 6" id="KW-0238">DNA-binding</keyword>
<evidence type="ECO:0000256" key="4">
    <source>
        <dbReference type="ARBA" id="ARBA00023163"/>
    </source>
</evidence>
<evidence type="ECO:0000313" key="6">
    <source>
        <dbReference type="EMBL" id="ROP99701.1"/>
    </source>
</evidence>
<dbReference type="SUPFAM" id="SSF53850">
    <property type="entry name" value="Periplasmic binding protein-like II"/>
    <property type="match status" value="1"/>
</dbReference>
<keyword evidence="4" id="KW-0804">Transcription</keyword>
<dbReference type="InterPro" id="IPR000847">
    <property type="entry name" value="LysR_HTH_N"/>
</dbReference>
<protein>
    <submittedName>
        <fullName evidence="6">DNA-binding transcriptional LysR family regulator</fullName>
    </submittedName>
</protein>
<dbReference type="GO" id="GO:0010628">
    <property type="term" value="P:positive regulation of gene expression"/>
    <property type="evidence" value="ECO:0007669"/>
    <property type="project" value="TreeGrafter"/>
</dbReference>
<sequence length="318" mass="34228">MRSLEAFRHVFETGSVTRAAERLGVSQPAISQTIFALEKAVAVKLFERAGARRLAPTPEARLIYPACCGVLDALDRFELAARDAHSGGRVTIGAMPSIAMGMAQEAIDRLRVEYPLIHVHLDPRYSGNLEALLVSGELDIAIGSEAGTSDRVESELLTTLPVVVVVPRGHRLAGRPSLAPGDLEGEPLLCVHRQAPYRAAIDAAFAAAGQPLTPTVEAPGFALCDFVVRGQGIGLMSAISAWRCRHREIDIVPLAPDIGCGLYMMRRRGAELHPFCAAFRTEIVRLAQEIMAVVPMPTPAVPAARRRPRGGLRAVAER</sequence>
<dbReference type="Gene3D" id="3.40.190.290">
    <property type="match status" value="1"/>
</dbReference>
<feature type="domain" description="HTH lysR-type" evidence="5">
    <location>
        <begin position="1"/>
        <end position="57"/>
    </location>
</feature>
<gene>
    <name evidence="6" type="ORF">EDC65_1486</name>
</gene>
<comment type="caution">
    <text evidence="6">The sequence shown here is derived from an EMBL/GenBank/DDBJ whole genome shotgun (WGS) entry which is preliminary data.</text>
</comment>
<name>A0A3N1M1V8_9PROT</name>
<evidence type="ECO:0000256" key="3">
    <source>
        <dbReference type="ARBA" id="ARBA00023125"/>
    </source>
</evidence>